<dbReference type="AlphaFoldDB" id="A0A396AC53"/>
<dbReference type="Pfam" id="PF01128">
    <property type="entry name" value="IspD"/>
    <property type="match status" value="1"/>
</dbReference>
<dbReference type="InterPro" id="IPR001228">
    <property type="entry name" value="IspD"/>
</dbReference>
<feature type="site" description="Positions MEP for the nucleophilic attack" evidence="7">
    <location>
        <position position="219"/>
    </location>
</feature>
<keyword evidence="5 7" id="KW-0548">Nucleotidyltransferase</keyword>
<evidence type="ECO:0000313" key="9">
    <source>
        <dbReference type="Proteomes" id="UP000266391"/>
    </source>
</evidence>
<dbReference type="GO" id="GO:0019288">
    <property type="term" value="P:isopentenyl diphosphate biosynthetic process, methylerythritol 4-phosphate pathway"/>
    <property type="evidence" value="ECO:0007669"/>
    <property type="project" value="UniProtKB-UniRule"/>
</dbReference>
<sequence length="237" mass="26898">MEGTGMEKQKYAAIVLAAGSGKRMNSQVHKQYLIIQDRPVLYYSLKAFEDSAVDEIVLVVGKGEEKFCRKEIVDKYGISKVKAIVEGGKERYHSVFEGLKQTSDADYVLIHDGARPFVNQEIIRRCMLEVPEYQACVVGMPVKDTIKIADEGGYAKQTPDRKNVWMIQTPQTFSYALIYEAYEEMLKTEDTAITDDAMVLERIKGKKSKLIEGSYRNIKITTPEDLLIANVYLQHPE</sequence>
<organism evidence="8 9">
    <name type="scientific">Roseburia inulinivorans</name>
    <dbReference type="NCBI Taxonomy" id="360807"/>
    <lineage>
        <taxon>Bacteria</taxon>
        <taxon>Bacillati</taxon>
        <taxon>Bacillota</taxon>
        <taxon>Clostridia</taxon>
        <taxon>Lachnospirales</taxon>
        <taxon>Lachnospiraceae</taxon>
        <taxon>Roseburia</taxon>
    </lineage>
</organism>
<dbReference type="SUPFAM" id="SSF53448">
    <property type="entry name" value="Nucleotide-diphospho-sugar transferases"/>
    <property type="match status" value="1"/>
</dbReference>
<feature type="site" description="Positions MEP for the nucleophilic attack" evidence="7">
    <location>
        <position position="161"/>
    </location>
</feature>
<evidence type="ECO:0000313" key="8">
    <source>
        <dbReference type="EMBL" id="RHC98679.1"/>
    </source>
</evidence>
<feature type="site" description="Transition state stabilizer" evidence="7">
    <location>
        <position position="30"/>
    </location>
</feature>
<dbReference type="PANTHER" id="PTHR32125:SF4">
    <property type="entry name" value="2-C-METHYL-D-ERYTHRITOL 4-PHOSPHATE CYTIDYLYLTRANSFERASE, CHLOROPLASTIC"/>
    <property type="match status" value="1"/>
</dbReference>
<reference evidence="8 9" key="1">
    <citation type="submission" date="2018-08" db="EMBL/GenBank/DDBJ databases">
        <title>A genome reference for cultivated species of the human gut microbiota.</title>
        <authorList>
            <person name="Zou Y."/>
            <person name="Xue W."/>
            <person name="Luo G."/>
        </authorList>
    </citation>
    <scope>NUCLEOTIDE SEQUENCE [LARGE SCALE GENOMIC DNA]</scope>
    <source>
        <strain evidence="8 9">AM32-8LB</strain>
    </source>
</reference>
<evidence type="ECO:0000256" key="3">
    <source>
        <dbReference type="ARBA" id="ARBA00009789"/>
    </source>
</evidence>
<evidence type="ECO:0000256" key="6">
    <source>
        <dbReference type="ARBA" id="ARBA00023229"/>
    </source>
</evidence>
<proteinExistence type="inferred from homology"/>
<dbReference type="InterPro" id="IPR050088">
    <property type="entry name" value="IspD/TarI_cytidylyltransf_bact"/>
</dbReference>
<comment type="catalytic activity">
    <reaction evidence="1 7">
        <text>2-C-methyl-D-erythritol 4-phosphate + CTP + H(+) = 4-CDP-2-C-methyl-D-erythritol + diphosphate</text>
        <dbReference type="Rhea" id="RHEA:13429"/>
        <dbReference type="ChEBI" id="CHEBI:15378"/>
        <dbReference type="ChEBI" id="CHEBI:33019"/>
        <dbReference type="ChEBI" id="CHEBI:37563"/>
        <dbReference type="ChEBI" id="CHEBI:57823"/>
        <dbReference type="ChEBI" id="CHEBI:58262"/>
        <dbReference type="EC" id="2.7.7.60"/>
    </reaction>
</comment>
<evidence type="ECO:0000256" key="7">
    <source>
        <dbReference type="HAMAP-Rule" id="MF_00108"/>
    </source>
</evidence>
<keyword evidence="4 7" id="KW-0808">Transferase</keyword>
<gene>
    <name evidence="7 8" type="primary">ispD</name>
    <name evidence="8" type="ORF">DW813_16085</name>
</gene>
<dbReference type="EC" id="2.7.7.60" evidence="7"/>
<comment type="function">
    <text evidence="7">Catalyzes the formation of 4-diphosphocytidyl-2-C-methyl-D-erythritol from CTP and 2-C-methyl-D-erythritol 4-phosphate (MEP).</text>
</comment>
<dbReference type="Gene3D" id="3.90.550.10">
    <property type="entry name" value="Spore Coat Polysaccharide Biosynthesis Protein SpsA, Chain A"/>
    <property type="match status" value="1"/>
</dbReference>
<dbReference type="Proteomes" id="UP000266391">
    <property type="component" value="Unassembled WGS sequence"/>
</dbReference>
<evidence type="ECO:0000256" key="1">
    <source>
        <dbReference type="ARBA" id="ARBA00001282"/>
    </source>
</evidence>
<dbReference type="NCBIfam" id="TIGR00453">
    <property type="entry name" value="ispD"/>
    <property type="match status" value="1"/>
</dbReference>
<feature type="site" description="Transition state stabilizer" evidence="7">
    <location>
        <position position="23"/>
    </location>
</feature>
<dbReference type="UniPathway" id="UPA00056">
    <property type="reaction ID" value="UER00093"/>
</dbReference>
<dbReference type="EMBL" id="QSIQ01000043">
    <property type="protein sequence ID" value="RHC98679.1"/>
    <property type="molecule type" value="Genomic_DNA"/>
</dbReference>
<dbReference type="PROSITE" id="PS01295">
    <property type="entry name" value="ISPD"/>
    <property type="match status" value="1"/>
</dbReference>
<evidence type="ECO:0000256" key="2">
    <source>
        <dbReference type="ARBA" id="ARBA00004787"/>
    </source>
</evidence>
<dbReference type="InterPro" id="IPR034683">
    <property type="entry name" value="IspD/TarI"/>
</dbReference>
<comment type="caution">
    <text evidence="8">The sequence shown here is derived from an EMBL/GenBank/DDBJ whole genome shotgun (WGS) entry which is preliminary data.</text>
</comment>
<comment type="similarity">
    <text evidence="3 7">Belongs to the IspD/TarI cytidylyltransferase family. IspD subfamily.</text>
</comment>
<evidence type="ECO:0000256" key="5">
    <source>
        <dbReference type="ARBA" id="ARBA00022695"/>
    </source>
</evidence>
<accession>A0A396AC53</accession>
<dbReference type="PANTHER" id="PTHR32125">
    <property type="entry name" value="2-C-METHYL-D-ERYTHRITOL 4-PHOSPHATE CYTIDYLYLTRANSFERASE, CHLOROPLASTIC"/>
    <property type="match status" value="1"/>
</dbReference>
<dbReference type="GO" id="GO:0050518">
    <property type="term" value="F:2-C-methyl-D-erythritol 4-phosphate cytidylyltransferase activity"/>
    <property type="evidence" value="ECO:0007669"/>
    <property type="project" value="UniProtKB-UniRule"/>
</dbReference>
<evidence type="ECO:0000256" key="4">
    <source>
        <dbReference type="ARBA" id="ARBA00022679"/>
    </source>
</evidence>
<dbReference type="InterPro" id="IPR018294">
    <property type="entry name" value="ISPD_synthase_CS"/>
</dbReference>
<dbReference type="HAMAP" id="MF_00108">
    <property type="entry name" value="IspD"/>
    <property type="match status" value="1"/>
</dbReference>
<dbReference type="CDD" id="cd02516">
    <property type="entry name" value="CDP-ME_synthetase"/>
    <property type="match status" value="1"/>
</dbReference>
<dbReference type="FunFam" id="3.90.550.10:FF:000003">
    <property type="entry name" value="2-C-methyl-D-erythritol 4-phosphate cytidylyltransferase"/>
    <property type="match status" value="1"/>
</dbReference>
<keyword evidence="6 7" id="KW-0414">Isoprene biosynthesis</keyword>
<dbReference type="InterPro" id="IPR029044">
    <property type="entry name" value="Nucleotide-diphossugar_trans"/>
</dbReference>
<name>A0A396AC53_9FIRM</name>
<comment type="pathway">
    <text evidence="2 7">Isoprenoid biosynthesis; isopentenyl diphosphate biosynthesis via DXP pathway; isopentenyl diphosphate from 1-deoxy-D-xylulose 5-phosphate: step 2/6.</text>
</comment>
<protein>
    <recommendedName>
        <fullName evidence="7">2-C-methyl-D-erythritol 4-phosphate cytidylyltransferase</fullName>
        <ecNumber evidence="7">2.7.7.60</ecNumber>
    </recommendedName>
    <alternativeName>
        <fullName evidence="7">4-diphosphocytidyl-2C-methyl-D-erythritol synthase</fullName>
    </alternativeName>
    <alternativeName>
        <fullName evidence="7">MEP cytidylyltransferase</fullName>
        <shortName evidence="7">MCT</shortName>
    </alternativeName>
</protein>